<dbReference type="InterPro" id="IPR028082">
    <property type="entry name" value="Peripla_BP_I"/>
</dbReference>
<dbReference type="Proteomes" id="UP000320672">
    <property type="component" value="Chromosome"/>
</dbReference>
<proteinExistence type="predicted"/>
<dbReference type="InterPro" id="IPR046335">
    <property type="entry name" value="LacI/GalR-like_sensor"/>
</dbReference>
<evidence type="ECO:0000313" key="5">
    <source>
        <dbReference type="EMBL" id="QDS91330.1"/>
    </source>
</evidence>
<gene>
    <name evidence="5" type="primary">xylR_1</name>
    <name evidence="5" type="ORF">FF011L_00590</name>
</gene>
<reference evidence="5 6" key="1">
    <citation type="submission" date="2019-02" db="EMBL/GenBank/DDBJ databases">
        <title>Deep-cultivation of Planctomycetes and their phenomic and genomic characterization uncovers novel biology.</title>
        <authorList>
            <person name="Wiegand S."/>
            <person name="Jogler M."/>
            <person name="Boedeker C."/>
            <person name="Pinto D."/>
            <person name="Vollmers J."/>
            <person name="Rivas-Marin E."/>
            <person name="Kohn T."/>
            <person name="Peeters S.H."/>
            <person name="Heuer A."/>
            <person name="Rast P."/>
            <person name="Oberbeckmann S."/>
            <person name="Bunk B."/>
            <person name="Jeske O."/>
            <person name="Meyerdierks A."/>
            <person name="Storesund J.E."/>
            <person name="Kallscheuer N."/>
            <person name="Luecker S."/>
            <person name="Lage O.M."/>
            <person name="Pohl T."/>
            <person name="Merkel B.J."/>
            <person name="Hornburger P."/>
            <person name="Mueller R.-W."/>
            <person name="Bruemmer F."/>
            <person name="Labrenz M."/>
            <person name="Spormann A.M."/>
            <person name="Op den Camp H."/>
            <person name="Overmann J."/>
            <person name="Amann R."/>
            <person name="Jetten M.S.M."/>
            <person name="Mascher T."/>
            <person name="Medema M.H."/>
            <person name="Devos D.P."/>
            <person name="Kaster A.-K."/>
            <person name="Ovreas L."/>
            <person name="Rohde M."/>
            <person name="Galperin M.Y."/>
            <person name="Jogler C."/>
        </authorList>
    </citation>
    <scope>NUCLEOTIDE SEQUENCE [LARGE SCALE GENOMIC DNA]</scope>
    <source>
        <strain evidence="5 6">FF011L</strain>
    </source>
</reference>
<evidence type="ECO:0000259" key="4">
    <source>
        <dbReference type="PROSITE" id="PS01124"/>
    </source>
</evidence>
<dbReference type="AlphaFoldDB" id="A0A517M8W6"/>
<dbReference type="SUPFAM" id="SSF46689">
    <property type="entry name" value="Homeodomain-like"/>
    <property type="match status" value="2"/>
</dbReference>
<dbReference type="InterPro" id="IPR018060">
    <property type="entry name" value="HTH_AraC"/>
</dbReference>
<evidence type="ECO:0000313" key="6">
    <source>
        <dbReference type="Proteomes" id="UP000320672"/>
    </source>
</evidence>
<keyword evidence="3" id="KW-0804">Transcription</keyword>
<evidence type="ECO:0000256" key="3">
    <source>
        <dbReference type="ARBA" id="ARBA00023163"/>
    </source>
</evidence>
<dbReference type="GO" id="GO:0000976">
    <property type="term" value="F:transcription cis-regulatory region binding"/>
    <property type="evidence" value="ECO:0007669"/>
    <property type="project" value="TreeGrafter"/>
</dbReference>
<dbReference type="PANTHER" id="PTHR30146:SF24">
    <property type="entry name" value="XYLOSE OPERON REGULATORY PROTEIN"/>
    <property type="match status" value="1"/>
</dbReference>
<evidence type="ECO:0000256" key="2">
    <source>
        <dbReference type="ARBA" id="ARBA00023125"/>
    </source>
</evidence>
<dbReference type="GO" id="GO:0003700">
    <property type="term" value="F:DNA-binding transcription factor activity"/>
    <property type="evidence" value="ECO:0007669"/>
    <property type="project" value="InterPro"/>
</dbReference>
<dbReference type="PANTHER" id="PTHR30146">
    <property type="entry name" value="LACI-RELATED TRANSCRIPTIONAL REPRESSOR"/>
    <property type="match status" value="1"/>
</dbReference>
<dbReference type="Gene3D" id="3.40.50.2300">
    <property type="match status" value="2"/>
</dbReference>
<keyword evidence="2" id="KW-0238">DNA-binding</keyword>
<accession>A0A517M8W6</accession>
<dbReference type="Pfam" id="PF13377">
    <property type="entry name" value="Peripla_BP_3"/>
    <property type="match status" value="1"/>
</dbReference>
<protein>
    <submittedName>
        <fullName evidence="5">Xylose operon regulatory protein</fullName>
    </submittedName>
</protein>
<keyword evidence="6" id="KW-1185">Reference proteome</keyword>
<dbReference type="Pfam" id="PF12833">
    <property type="entry name" value="HTH_18"/>
    <property type="match status" value="1"/>
</dbReference>
<organism evidence="5 6">
    <name type="scientific">Roseimaritima multifibrata</name>
    <dbReference type="NCBI Taxonomy" id="1930274"/>
    <lineage>
        <taxon>Bacteria</taxon>
        <taxon>Pseudomonadati</taxon>
        <taxon>Planctomycetota</taxon>
        <taxon>Planctomycetia</taxon>
        <taxon>Pirellulales</taxon>
        <taxon>Pirellulaceae</taxon>
        <taxon>Roseimaritima</taxon>
    </lineage>
</organism>
<dbReference type="Gene3D" id="1.10.10.60">
    <property type="entry name" value="Homeodomain-like"/>
    <property type="match status" value="1"/>
</dbReference>
<feature type="domain" description="HTH araC/xylS-type" evidence="4">
    <location>
        <begin position="254"/>
        <end position="352"/>
    </location>
</feature>
<sequence>MRLHDEWAVFLEQRELSAKPPAWLRTWDGDGIISRATTPKLADAIAATGVPFVDLTDRGRGYDFVSLRSNDDAIGRMAANHLLDRGFQNFGYCGFQSEAWSERRLVGFRSALADAGYECQVYESLWEGRSANTWDVENQQLLEWIVAQPTPLGIMACSDIRAQHVLNACFVGQRKVPEEVAVVGVDNDELLCQLCHPPLSSIIPNAEGIGFRAAELLMDQMQGKAPVANEEIEPLSICVRQSTDVVAIDDAEVAAAITFIREHACRGITVTDITQNVAVSRSTLERSLRKYLGRTPQQEIRRVQIKRVRELLASSDLTAEQIAMRCGFEHPEYMHVVFKRSQGMTPGEYRKTVQS</sequence>
<dbReference type="PROSITE" id="PS01124">
    <property type="entry name" value="HTH_ARAC_FAMILY_2"/>
    <property type="match status" value="1"/>
</dbReference>
<dbReference type="KEGG" id="rml:FF011L_00590"/>
<dbReference type="EMBL" id="CP036262">
    <property type="protein sequence ID" value="QDS91330.1"/>
    <property type="molecule type" value="Genomic_DNA"/>
</dbReference>
<dbReference type="SMART" id="SM00342">
    <property type="entry name" value="HTH_ARAC"/>
    <property type="match status" value="1"/>
</dbReference>
<keyword evidence="1" id="KW-0805">Transcription regulation</keyword>
<dbReference type="SUPFAM" id="SSF53822">
    <property type="entry name" value="Periplasmic binding protein-like I"/>
    <property type="match status" value="1"/>
</dbReference>
<evidence type="ECO:0000256" key="1">
    <source>
        <dbReference type="ARBA" id="ARBA00023015"/>
    </source>
</evidence>
<dbReference type="InterPro" id="IPR009057">
    <property type="entry name" value="Homeodomain-like_sf"/>
</dbReference>
<name>A0A517M8W6_9BACT</name>
<dbReference type="CDD" id="cd01543">
    <property type="entry name" value="PBP1_XylR"/>
    <property type="match status" value="1"/>
</dbReference>